<dbReference type="Proteomes" id="UP000325113">
    <property type="component" value="Unassembled WGS sequence"/>
</dbReference>
<dbReference type="InterPro" id="IPR020617">
    <property type="entry name" value="Thiolase_C"/>
</dbReference>
<dbReference type="EMBL" id="VLTN01000004">
    <property type="protein sequence ID" value="KAA0156458.1"/>
    <property type="molecule type" value="Genomic_DNA"/>
</dbReference>
<dbReference type="PROSITE" id="PS00099">
    <property type="entry name" value="THIOLASE_3"/>
    <property type="match status" value="1"/>
</dbReference>
<feature type="active site" description="Acyl-thioester intermediate" evidence="4">
    <location>
        <position position="97"/>
    </location>
</feature>
<dbReference type="InterPro" id="IPR020615">
    <property type="entry name" value="Thiolase_acyl_enz_int_AS"/>
</dbReference>
<dbReference type="Gene3D" id="3.40.47.10">
    <property type="match status" value="1"/>
</dbReference>
<evidence type="ECO:0000313" key="9">
    <source>
        <dbReference type="EMBL" id="KAA0168563.1"/>
    </source>
</evidence>
<evidence type="ECO:0000256" key="1">
    <source>
        <dbReference type="ARBA" id="ARBA00010982"/>
    </source>
</evidence>
<evidence type="ECO:0000313" key="11">
    <source>
        <dbReference type="EMBL" id="KAA0177832.1"/>
    </source>
</evidence>
<feature type="domain" description="Thiolase C-terminal" evidence="7">
    <location>
        <begin position="281"/>
        <end position="404"/>
    </location>
</feature>
<dbReference type="PANTHER" id="PTHR18919:SF107">
    <property type="entry name" value="ACETYL-COA ACETYLTRANSFERASE, CYTOSOLIC"/>
    <property type="match status" value="1"/>
</dbReference>
<gene>
    <name evidence="11" type="ORF">FNF27_01003</name>
    <name evidence="10" type="ORF">FNF28_00921</name>
    <name evidence="8" type="ORF">FNF29_01249</name>
    <name evidence="9" type="ORF">FNF31_00443</name>
</gene>
<dbReference type="InterPro" id="IPR020616">
    <property type="entry name" value="Thiolase_N"/>
</dbReference>
<evidence type="ECO:0000259" key="6">
    <source>
        <dbReference type="Pfam" id="PF00108"/>
    </source>
</evidence>
<accession>A0A5A8E2G7</accession>
<dbReference type="Proteomes" id="UP000322899">
    <property type="component" value="Unassembled WGS sequence"/>
</dbReference>
<proteinExistence type="inferred from homology"/>
<dbReference type="GO" id="GO:0003985">
    <property type="term" value="F:acetyl-CoA C-acetyltransferase activity"/>
    <property type="evidence" value="ECO:0007669"/>
    <property type="project" value="TreeGrafter"/>
</dbReference>
<dbReference type="EMBL" id="VLTO01000003">
    <property type="protein sequence ID" value="KAA0177832.1"/>
    <property type="molecule type" value="Genomic_DNA"/>
</dbReference>
<feature type="active site" description="Proton acceptor" evidence="4">
    <location>
        <position position="391"/>
    </location>
</feature>
<dbReference type="Pfam" id="PF02803">
    <property type="entry name" value="Thiolase_C"/>
    <property type="match status" value="1"/>
</dbReference>
<feature type="domain" description="Thiolase N-terminal" evidence="6">
    <location>
        <begin position="12"/>
        <end position="273"/>
    </location>
</feature>
<dbReference type="OMA" id="MPEAYVI"/>
<reference evidence="12 13" key="1">
    <citation type="submission" date="2019-07" db="EMBL/GenBank/DDBJ databases">
        <title>Genomes of Cafeteria roenbergensis.</title>
        <authorList>
            <person name="Fischer M.G."/>
            <person name="Hackl T."/>
            <person name="Roman M."/>
        </authorList>
    </citation>
    <scope>NUCLEOTIDE SEQUENCE [LARGE SCALE GENOMIC DNA]</scope>
    <source>
        <strain evidence="8 13">BVI</strain>
        <strain evidence="9 15">Cflag</strain>
        <strain evidence="11 12">E4-10P</strain>
        <strain evidence="10 14">RCC970-E3</strain>
    </source>
</reference>
<evidence type="ECO:0000313" key="13">
    <source>
        <dbReference type="Proteomes" id="UP000323011"/>
    </source>
</evidence>
<dbReference type="PROSITE" id="PS00098">
    <property type="entry name" value="THIOLASE_1"/>
    <property type="match status" value="1"/>
</dbReference>
<dbReference type="InterPro" id="IPR002155">
    <property type="entry name" value="Thiolase"/>
</dbReference>
<dbReference type="PANTHER" id="PTHR18919">
    <property type="entry name" value="ACETYL-COA C-ACYLTRANSFERASE"/>
    <property type="match status" value="1"/>
</dbReference>
<dbReference type="InterPro" id="IPR020610">
    <property type="entry name" value="Thiolase_AS"/>
</dbReference>
<evidence type="ECO:0000259" key="7">
    <source>
        <dbReference type="Pfam" id="PF02803"/>
    </source>
</evidence>
<dbReference type="PIRSF" id="PIRSF000429">
    <property type="entry name" value="Ac-CoA_Ac_transf"/>
    <property type="match status" value="1"/>
</dbReference>
<evidence type="ECO:0000313" key="10">
    <source>
        <dbReference type="EMBL" id="KAA0171154.1"/>
    </source>
</evidence>
<name>A0A5A8E2G7_CAFRO</name>
<dbReference type="AlphaFoldDB" id="A0A5A8E2G7"/>
<dbReference type="CDD" id="cd00751">
    <property type="entry name" value="thiolase"/>
    <property type="match status" value="1"/>
</dbReference>
<dbReference type="Proteomes" id="UP000324907">
    <property type="component" value="Unassembled WGS sequence"/>
</dbReference>
<dbReference type="GO" id="GO:0006635">
    <property type="term" value="P:fatty acid beta-oxidation"/>
    <property type="evidence" value="ECO:0007669"/>
    <property type="project" value="TreeGrafter"/>
</dbReference>
<dbReference type="InterPro" id="IPR016039">
    <property type="entry name" value="Thiolase-like"/>
</dbReference>
<evidence type="ECO:0000256" key="2">
    <source>
        <dbReference type="ARBA" id="ARBA00022679"/>
    </source>
</evidence>
<evidence type="ECO:0008006" key="16">
    <source>
        <dbReference type="Google" id="ProtNLM"/>
    </source>
</evidence>
<evidence type="ECO:0000256" key="5">
    <source>
        <dbReference type="RuleBase" id="RU003557"/>
    </source>
</evidence>
<evidence type="ECO:0000313" key="14">
    <source>
        <dbReference type="Proteomes" id="UP000324907"/>
    </source>
</evidence>
<evidence type="ECO:0000256" key="4">
    <source>
        <dbReference type="PIRSR" id="PIRSR000429-1"/>
    </source>
</evidence>
<evidence type="ECO:0000313" key="12">
    <source>
        <dbReference type="Proteomes" id="UP000322899"/>
    </source>
</evidence>
<dbReference type="GO" id="GO:0005739">
    <property type="term" value="C:mitochondrion"/>
    <property type="evidence" value="ECO:0007669"/>
    <property type="project" value="TreeGrafter"/>
</dbReference>
<dbReference type="Proteomes" id="UP000323011">
    <property type="component" value="Unassembled WGS sequence"/>
</dbReference>
<dbReference type="EMBL" id="VLTM01000002">
    <property type="protein sequence ID" value="KAA0168563.1"/>
    <property type="molecule type" value="Genomic_DNA"/>
</dbReference>
<evidence type="ECO:0000313" key="8">
    <source>
        <dbReference type="EMBL" id="KAA0156458.1"/>
    </source>
</evidence>
<dbReference type="FunFam" id="3.40.47.10:FF:000010">
    <property type="entry name" value="Acetyl-CoA acetyltransferase (Thiolase)"/>
    <property type="match status" value="1"/>
</dbReference>
<keyword evidence="2 5" id="KW-0808">Transferase</keyword>
<dbReference type="NCBIfam" id="TIGR01930">
    <property type="entry name" value="AcCoA-C-Actrans"/>
    <property type="match status" value="1"/>
</dbReference>
<keyword evidence="13" id="KW-1185">Reference proteome</keyword>
<comment type="similarity">
    <text evidence="1 5">Belongs to the thiolase-like superfamily. Thiolase family.</text>
</comment>
<sequence>MASATGAAAQGIYIAAAKRTAIASFGGSFAKLTATDLATHASKAAIAACGVDPAAIDASIWGNVAQTSVDAPYLARHAGLRAGMRHGSTALTLNRLCGSGFQSVITAAEQIMLGQAEVVLAGGSESMSQAPLSVYGQAVRFGHRLGMDLTLQDTLWAALTDSYAQIPMGLTAENLAEKYGISREDADAYALQSQMRWKAAFEAGVFDAEIAPVSVKDKKKGAIDIVRDETPRVNATVEAMAKLPPVFKKNGTVTAANASGIGDGAAALIVTSEAGLTKHNLTPLARLTGWSVSGVDPSIMGIGPSPAILNVLEHCGITIDDVDRIEVNEAFASQCIAVMRDLSLDASRTNVHGGAIAMAHPLGASGARITTHLANQLAAEGGPGRAIGSACIGGGQGIAVVLERV</sequence>
<evidence type="ECO:0000313" key="15">
    <source>
        <dbReference type="Proteomes" id="UP000325113"/>
    </source>
</evidence>
<keyword evidence="3 5" id="KW-0012">Acyltransferase</keyword>
<dbReference type="OrthoDB" id="5404651at2759"/>
<protein>
    <recommendedName>
        <fullName evidence="16">Thiolase N-terminal domain-containing protein</fullName>
    </recommendedName>
</protein>
<dbReference type="EMBL" id="VLTL01000008">
    <property type="protein sequence ID" value="KAA0171154.1"/>
    <property type="molecule type" value="Genomic_DNA"/>
</dbReference>
<dbReference type="SUPFAM" id="SSF53901">
    <property type="entry name" value="Thiolase-like"/>
    <property type="match status" value="2"/>
</dbReference>
<evidence type="ECO:0000256" key="3">
    <source>
        <dbReference type="ARBA" id="ARBA00023315"/>
    </source>
</evidence>
<comment type="caution">
    <text evidence="10">The sequence shown here is derived from an EMBL/GenBank/DDBJ whole genome shotgun (WGS) entry which is preliminary data.</text>
</comment>
<dbReference type="Pfam" id="PF00108">
    <property type="entry name" value="Thiolase_N"/>
    <property type="match status" value="1"/>
</dbReference>
<organism evidence="10 14">
    <name type="scientific">Cafeteria roenbergensis</name>
    <name type="common">Marine flagellate</name>
    <dbReference type="NCBI Taxonomy" id="33653"/>
    <lineage>
        <taxon>Eukaryota</taxon>
        <taxon>Sar</taxon>
        <taxon>Stramenopiles</taxon>
        <taxon>Bigyra</taxon>
        <taxon>Opalozoa</taxon>
        <taxon>Bicosoecida</taxon>
        <taxon>Cafeteriaceae</taxon>
        <taxon>Cafeteria</taxon>
    </lineage>
</organism>
<feature type="active site" description="Proton acceptor" evidence="4">
    <location>
        <position position="360"/>
    </location>
</feature>